<accession>A0ABU0BP62</accession>
<evidence type="ECO:0000313" key="2">
    <source>
        <dbReference type="Proteomes" id="UP001230207"/>
    </source>
</evidence>
<organism evidence="1 2">
    <name type="scientific">Pararhizobium capsulatum DSM 1112</name>
    <dbReference type="NCBI Taxonomy" id="1121113"/>
    <lineage>
        <taxon>Bacteria</taxon>
        <taxon>Pseudomonadati</taxon>
        <taxon>Pseudomonadota</taxon>
        <taxon>Alphaproteobacteria</taxon>
        <taxon>Hyphomicrobiales</taxon>
        <taxon>Rhizobiaceae</taxon>
        <taxon>Rhizobium/Agrobacterium group</taxon>
        <taxon>Pararhizobium</taxon>
    </lineage>
</organism>
<comment type="caution">
    <text evidence="1">The sequence shown here is derived from an EMBL/GenBank/DDBJ whole genome shotgun (WGS) entry which is preliminary data.</text>
</comment>
<keyword evidence="2" id="KW-1185">Reference proteome</keyword>
<proteinExistence type="predicted"/>
<sequence>MTPRNMIFLLCGAFCLLALLLIYNGFYKAGTESASAKGAMISDASHSTQQWAASSGHYILA</sequence>
<dbReference type="EMBL" id="JAUSVF010000001">
    <property type="protein sequence ID" value="MDQ0320035.1"/>
    <property type="molecule type" value="Genomic_DNA"/>
</dbReference>
<reference evidence="1 2" key="1">
    <citation type="submission" date="2023-07" db="EMBL/GenBank/DDBJ databases">
        <title>Genomic Encyclopedia of Type Strains, Phase IV (KMG-IV): sequencing the most valuable type-strain genomes for metagenomic binning, comparative biology and taxonomic classification.</title>
        <authorList>
            <person name="Goeker M."/>
        </authorList>
    </citation>
    <scope>NUCLEOTIDE SEQUENCE [LARGE SCALE GENOMIC DNA]</scope>
    <source>
        <strain evidence="1 2">DSM 1112</strain>
    </source>
</reference>
<protein>
    <submittedName>
        <fullName evidence="1">Uncharacterized protein</fullName>
    </submittedName>
</protein>
<name>A0ABU0BP62_9HYPH</name>
<dbReference type="Proteomes" id="UP001230207">
    <property type="component" value="Unassembled WGS sequence"/>
</dbReference>
<gene>
    <name evidence="1" type="ORF">QO002_002173</name>
</gene>
<evidence type="ECO:0000313" key="1">
    <source>
        <dbReference type="EMBL" id="MDQ0320035.1"/>
    </source>
</evidence>